<keyword evidence="2" id="KW-0812">Transmembrane</keyword>
<keyword evidence="2" id="KW-0472">Membrane</keyword>
<dbReference type="EMBL" id="JACHIF010000002">
    <property type="protein sequence ID" value="MBB5037004.1"/>
    <property type="molecule type" value="Genomic_DNA"/>
</dbReference>
<name>A0A7W7YIX1_9BACT</name>
<reference evidence="3 4" key="1">
    <citation type="submission" date="2020-08" db="EMBL/GenBank/DDBJ databases">
        <title>Genomic Encyclopedia of Type Strains, Phase IV (KMG-IV): sequencing the most valuable type-strain genomes for metagenomic binning, comparative biology and taxonomic classification.</title>
        <authorList>
            <person name="Goeker M."/>
        </authorList>
    </citation>
    <scope>NUCLEOTIDE SEQUENCE [LARGE SCALE GENOMIC DNA]</scope>
    <source>
        <strain evidence="3 4">DSM 12251</strain>
    </source>
</reference>
<evidence type="ECO:0000256" key="2">
    <source>
        <dbReference type="SAM" id="Phobius"/>
    </source>
</evidence>
<keyword evidence="4" id="KW-1185">Reference proteome</keyword>
<organism evidence="3 4">
    <name type="scientific">Prosthecobacter dejongeii</name>
    <dbReference type="NCBI Taxonomy" id="48465"/>
    <lineage>
        <taxon>Bacteria</taxon>
        <taxon>Pseudomonadati</taxon>
        <taxon>Verrucomicrobiota</taxon>
        <taxon>Verrucomicrobiia</taxon>
        <taxon>Verrucomicrobiales</taxon>
        <taxon>Verrucomicrobiaceae</taxon>
        <taxon>Prosthecobacter</taxon>
    </lineage>
</organism>
<accession>A0A7W7YIX1</accession>
<sequence length="212" mass="23422">MSSASSSSKKRLIIIISGLVAAAVFYIAWQYGGSEPVRPPVAEKKQEKSAAKSDIQPLATTAPMPTGQPGTQLTTAEEGDVLIDEILRSEKEIPQMARDLAELVKKLNGEAQVNASRHLVNLTSDEDYGLIAGLLVDQKTNPEVIEVLFSDLMNRERTLQLPLFLNILKNPQHPQNEEVENVMQILAGENFGKDMAAWEKWTNEELKTLQAQ</sequence>
<gene>
    <name evidence="3" type="ORF">HNQ64_001246</name>
</gene>
<comment type="caution">
    <text evidence="3">The sequence shown here is derived from an EMBL/GenBank/DDBJ whole genome shotgun (WGS) entry which is preliminary data.</text>
</comment>
<keyword evidence="2" id="KW-1133">Transmembrane helix</keyword>
<feature type="transmembrane region" description="Helical" evidence="2">
    <location>
        <begin position="12"/>
        <end position="29"/>
    </location>
</feature>
<proteinExistence type="predicted"/>
<evidence type="ECO:0000256" key="1">
    <source>
        <dbReference type="SAM" id="MobiDB-lite"/>
    </source>
</evidence>
<evidence type="ECO:0000313" key="4">
    <source>
        <dbReference type="Proteomes" id="UP000534294"/>
    </source>
</evidence>
<dbReference type="RefSeq" id="WP_184206473.1">
    <property type="nucleotide sequence ID" value="NZ_JACHIF010000002.1"/>
</dbReference>
<feature type="region of interest" description="Disordered" evidence="1">
    <location>
        <begin position="37"/>
        <end position="73"/>
    </location>
</feature>
<evidence type="ECO:0000313" key="3">
    <source>
        <dbReference type="EMBL" id="MBB5037004.1"/>
    </source>
</evidence>
<dbReference type="AlphaFoldDB" id="A0A7W7YIX1"/>
<protein>
    <submittedName>
        <fullName evidence="3">Uncharacterized protein</fullName>
    </submittedName>
</protein>
<dbReference type="Proteomes" id="UP000534294">
    <property type="component" value="Unassembled WGS sequence"/>
</dbReference>
<feature type="compositionally biased region" description="Basic and acidic residues" evidence="1">
    <location>
        <begin position="41"/>
        <end position="51"/>
    </location>
</feature>